<dbReference type="Proteomes" id="UP000045706">
    <property type="component" value="Unassembled WGS sequence"/>
</dbReference>
<dbReference type="AlphaFoldDB" id="A0A0G4LEN1"/>
<accession>A0A0G4LEN1</accession>
<organism evidence="1 2">
    <name type="scientific">Verticillium longisporum</name>
    <name type="common">Verticillium dahliae var. longisporum</name>
    <dbReference type="NCBI Taxonomy" id="100787"/>
    <lineage>
        <taxon>Eukaryota</taxon>
        <taxon>Fungi</taxon>
        <taxon>Dikarya</taxon>
        <taxon>Ascomycota</taxon>
        <taxon>Pezizomycotina</taxon>
        <taxon>Sordariomycetes</taxon>
        <taxon>Hypocreomycetidae</taxon>
        <taxon>Glomerellales</taxon>
        <taxon>Plectosphaerellaceae</taxon>
        <taxon>Verticillium</taxon>
    </lineage>
</organism>
<name>A0A0G4LEN1_VERLO</name>
<sequence length="222" mass="24914">MEAADYALLGPLVERGRNIELDQIYRRGVVLLKKSQRKAFAFSFSDCRPGKAKTFYGWIPRWRIPRLVCMGWGGFTPAILHRQFRGSKVDGKELGNWNPVAPKRSSSYGTTFVSDRRSTFSLLVQFKSEREEAERKGVATMARQYREAVAAEQCRWDSPPHLRGKTDQVVVEMPQVVDDESMDAKPCTKDVEQPTVFGGGGQDGYVSLVPAGCCQRTCVIPC</sequence>
<reference evidence="2" key="1">
    <citation type="submission" date="2015-05" db="EMBL/GenBank/DDBJ databases">
        <authorList>
            <person name="Fogelqvist Johan"/>
        </authorList>
    </citation>
    <scope>NUCLEOTIDE SEQUENCE [LARGE SCALE GENOMIC DNA]</scope>
</reference>
<dbReference type="EMBL" id="CVQI01011001">
    <property type="protein sequence ID" value="CRK20354.1"/>
    <property type="molecule type" value="Genomic_DNA"/>
</dbReference>
<evidence type="ECO:0000313" key="2">
    <source>
        <dbReference type="Proteomes" id="UP000045706"/>
    </source>
</evidence>
<proteinExistence type="predicted"/>
<gene>
    <name evidence="1" type="ORF">BN1723_012129</name>
</gene>
<evidence type="ECO:0000313" key="1">
    <source>
        <dbReference type="EMBL" id="CRK20354.1"/>
    </source>
</evidence>
<protein>
    <submittedName>
        <fullName evidence="1">Uncharacterized protein</fullName>
    </submittedName>
</protein>